<feature type="transmembrane region" description="Helical" evidence="1">
    <location>
        <begin position="60"/>
        <end position="86"/>
    </location>
</feature>
<dbReference type="AlphaFoldDB" id="A0A6A8G691"/>
<protein>
    <submittedName>
        <fullName evidence="2">Uncharacterized protein</fullName>
    </submittedName>
</protein>
<evidence type="ECO:0000313" key="3">
    <source>
        <dbReference type="Proteomes" id="UP000443423"/>
    </source>
</evidence>
<dbReference type="Proteomes" id="UP000443423">
    <property type="component" value="Unassembled WGS sequence"/>
</dbReference>
<keyword evidence="1" id="KW-0472">Membrane</keyword>
<keyword evidence="3" id="KW-1185">Reference proteome</keyword>
<evidence type="ECO:0000256" key="1">
    <source>
        <dbReference type="SAM" id="Phobius"/>
    </source>
</evidence>
<feature type="transmembrane region" description="Helical" evidence="1">
    <location>
        <begin position="28"/>
        <end position="48"/>
    </location>
</feature>
<reference evidence="2 3" key="1">
    <citation type="submission" date="2019-11" db="EMBL/GenBank/DDBJ databases">
        <title>Whole genome sequence of Haloferax sp. MBLA0078.</title>
        <authorList>
            <person name="Seo M.-J."/>
            <person name="Cho E.-S."/>
        </authorList>
    </citation>
    <scope>NUCLEOTIDE SEQUENCE [LARGE SCALE GENOMIC DNA]</scope>
    <source>
        <strain evidence="2 3">MBLA0078</strain>
    </source>
</reference>
<name>A0A6A8G691_9EURY</name>
<accession>A0A6A8G691</accession>
<keyword evidence="1" id="KW-1133">Transmembrane helix</keyword>
<keyword evidence="1" id="KW-0812">Transmembrane</keyword>
<evidence type="ECO:0000313" key="2">
    <source>
        <dbReference type="EMBL" id="MRW96327.1"/>
    </source>
</evidence>
<organism evidence="2 3">
    <name type="scientific">Haloferax marinum</name>
    <dbReference type="NCBI Taxonomy" id="2666143"/>
    <lineage>
        <taxon>Archaea</taxon>
        <taxon>Methanobacteriati</taxon>
        <taxon>Methanobacteriota</taxon>
        <taxon>Stenosarchaea group</taxon>
        <taxon>Halobacteria</taxon>
        <taxon>Halobacteriales</taxon>
        <taxon>Haloferacaceae</taxon>
        <taxon>Haloferax</taxon>
    </lineage>
</organism>
<proteinExistence type="predicted"/>
<comment type="caution">
    <text evidence="2">The sequence shown here is derived from an EMBL/GenBank/DDBJ whole genome shotgun (WGS) entry which is preliminary data.</text>
</comment>
<dbReference type="EMBL" id="WKJQ01000001">
    <property type="protein sequence ID" value="MRW96327.1"/>
    <property type="molecule type" value="Genomic_DNA"/>
</dbReference>
<dbReference type="RefSeq" id="WP_151110626.1">
    <property type="nucleotide sequence ID" value="NZ_WKJQ01000001.1"/>
</dbReference>
<sequence>MTDDEHANTLKSSDSEMLVLVTGDRGNVFAGAILVGISVFDAAQTLAIRAAGAFPNTDALGALFTLLVFAVGVVFLVQGAAGLFAARGDAA</sequence>
<gene>
    <name evidence="2" type="ORF">GJR99_07045</name>
</gene>